<dbReference type="Proteomes" id="UP000002630">
    <property type="component" value="Linkage Group LG21"/>
</dbReference>
<evidence type="ECO:0000313" key="3">
    <source>
        <dbReference type="Proteomes" id="UP000002630"/>
    </source>
</evidence>
<feature type="region of interest" description="Disordered" evidence="1">
    <location>
        <begin position="1"/>
        <end position="38"/>
    </location>
</feature>
<feature type="region of interest" description="Disordered" evidence="1">
    <location>
        <begin position="60"/>
        <end position="80"/>
    </location>
</feature>
<dbReference type="EMBL" id="FN649075">
    <property type="protein sequence ID" value="CBJ27773.1"/>
    <property type="molecule type" value="Genomic_DNA"/>
</dbReference>
<dbReference type="InParanoid" id="D7G7N4"/>
<proteinExistence type="predicted"/>
<gene>
    <name evidence="2" type="ORF">Esi_0084_0084</name>
</gene>
<dbReference type="AlphaFoldDB" id="D7G7N4"/>
<sequence length="181" mass="19087">MHHPPGGHPSYSGSGEGHHPLSSTGHGFGGGGGGGMAEERRLPIEGVVVALARKECDFEGRPLPGGGSGMTPSSTVSSNGRDTHVVFTGLNDTGHDPRGLRVTVIFGVDAVHQIACVTSPIQVAADGRAYSRVFYPSLEEVWPELYYTVDVRAVEVDVAVEVLSDDGREFRYVGPHLKVGI</sequence>
<dbReference type="OrthoDB" id="10474625at2759"/>
<keyword evidence="3" id="KW-1185">Reference proteome</keyword>
<evidence type="ECO:0000256" key="1">
    <source>
        <dbReference type="SAM" id="MobiDB-lite"/>
    </source>
</evidence>
<organism evidence="2 3">
    <name type="scientific">Ectocarpus siliculosus</name>
    <name type="common">Brown alga</name>
    <name type="synonym">Conferva siliculosa</name>
    <dbReference type="NCBI Taxonomy" id="2880"/>
    <lineage>
        <taxon>Eukaryota</taxon>
        <taxon>Sar</taxon>
        <taxon>Stramenopiles</taxon>
        <taxon>Ochrophyta</taxon>
        <taxon>PX clade</taxon>
        <taxon>Phaeophyceae</taxon>
        <taxon>Ectocarpales</taxon>
        <taxon>Ectocarpaceae</taxon>
        <taxon>Ectocarpus</taxon>
    </lineage>
</organism>
<reference evidence="2 3" key="1">
    <citation type="journal article" date="2010" name="Nature">
        <title>The Ectocarpus genome and the independent evolution of multicellularity in brown algae.</title>
        <authorList>
            <person name="Cock J.M."/>
            <person name="Sterck L."/>
            <person name="Rouze P."/>
            <person name="Scornet D."/>
            <person name="Allen A.E."/>
            <person name="Amoutzias G."/>
            <person name="Anthouard V."/>
            <person name="Artiguenave F."/>
            <person name="Aury J.M."/>
            <person name="Badger J.H."/>
            <person name="Beszteri B."/>
            <person name="Billiau K."/>
            <person name="Bonnet E."/>
            <person name="Bothwell J.H."/>
            <person name="Bowler C."/>
            <person name="Boyen C."/>
            <person name="Brownlee C."/>
            <person name="Carrano C.J."/>
            <person name="Charrier B."/>
            <person name="Cho G.Y."/>
            <person name="Coelho S.M."/>
            <person name="Collen J."/>
            <person name="Corre E."/>
            <person name="Da Silva C."/>
            <person name="Delage L."/>
            <person name="Delaroque N."/>
            <person name="Dittami S.M."/>
            <person name="Doulbeau S."/>
            <person name="Elias M."/>
            <person name="Farnham G."/>
            <person name="Gachon C.M."/>
            <person name="Gschloessl B."/>
            <person name="Heesch S."/>
            <person name="Jabbari K."/>
            <person name="Jubin C."/>
            <person name="Kawai H."/>
            <person name="Kimura K."/>
            <person name="Kloareg B."/>
            <person name="Kupper F.C."/>
            <person name="Lang D."/>
            <person name="Le Bail A."/>
            <person name="Leblanc C."/>
            <person name="Lerouge P."/>
            <person name="Lohr M."/>
            <person name="Lopez P.J."/>
            <person name="Martens C."/>
            <person name="Maumus F."/>
            <person name="Michel G."/>
            <person name="Miranda-Saavedra D."/>
            <person name="Morales J."/>
            <person name="Moreau H."/>
            <person name="Motomura T."/>
            <person name="Nagasato C."/>
            <person name="Napoli C.A."/>
            <person name="Nelson D.R."/>
            <person name="Nyvall-Collen P."/>
            <person name="Peters A.F."/>
            <person name="Pommier C."/>
            <person name="Potin P."/>
            <person name="Poulain J."/>
            <person name="Quesneville H."/>
            <person name="Read B."/>
            <person name="Rensing S.A."/>
            <person name="Ritter A."/>
            <person name="Rousvoal S."/>
            <person name="Samanta M."/>
            <person name="Samson G."/>
            <person name="Schroeder D.C."/>
            <person name="Segurens B."/>
            <person name="Strittmatter M."/>
            <person name="Tonon T."/>
            <person name="Tregear J.W."/>
            <person name="Valentin K."/>
            <person name="von Dassow P."/>
            <person name="Yamagishi T."/>
            <person name="Van de Peer Y."/>
            <person name="Wincker P."/>
        </authorList>
    </citation>
    <scope>NUCLEOTIDE SEQUENCE [LARGE SCALE GENOMIC DNA]</scope>
    <source>
        <strain evidence="3">Ec32 / CCAP1310/4</strain>
    </source>
</reference>
<accession>D7G7N4</accession>
<evidence type="ECO:0000313" key="2">
    <source>
        <dbReference type="EMBL" id="CBJ27773.1"/>
    </source>
</evidence>
<feature type="compositionally biased region" description="Gly residues" evidence="1">
    <location>
        <begin position="26"/>
        <end position="36"/>
    </location>
</feature>
<name>D7G7N4_ECTSI</name>
<protein>
    <submittedName>
        <fullName evidence="2">Uncharacterized protein</fullName>
    </submittedName>
</protein>
<dbReference type="EMBL" id="FN649746">
    <property type="protein sequence ID" value="CBJ27773.1"/>
    <property type="molecule type" value="Genomic_DNA"/>
</dbReference>